<dbReference type="GO" id="GO:0015648">
    <property type="term" value="F:lipid-linked peptidoglycan transporter activity"/>
    <property type="evidence" value="ECO:0007669"/>
    <property type="project" value="TreeGrafter"/>
</dbReference>
<feature type="transmembrane region" description="Helical" evidence="6">
    <location>
        <begin position="185"/>
        <end position="202"/>
    </location>
</feature>
<dbReference type="AlphaFoldDB" id="A0A948T1E1"/>
<evidence type="ECO:0000256" key="5">
    <source>
        <dbReference type="ARBA" id="ARBA00023136"/>
    </source>
</evidence>
<dbReference type="EMBL" id="JAHLFP010000006">
    <property type="protein sequence ID" value="MBU3805446.1"/>
    <property type="molecule type" value="Genomic_DNA"/>
</dbReference>
<evidence type="ECO:0000256" key="6">
    <source>
        <dbReference type="SAM" id="Phobius"/>
    </source>
</evidence>
<comment type="subcellular location">
    <subcellularLocation>
        <location evidence="1">Membrane</location>
        <topology evidence="1">Multi-pass membrane protein</topology>
    </subcellularLocation>
</comment>
<keyword evidence="4 6" id="KW-1133">Transmembrane helix</keyword>
<name>A0A948T1E1_9FIRM</name>
<evidence type="ECO:0000313" key="7">
    <source>
        <dbReference type="EMBL" id="MBU3805446.1"/>
    </source>
</evidence>
<protein>
    <submittedName>
        <fullName evidence="7">FtsW/RodA/SpoVE family cell cycle protein</fullName>
    </submittedName>
</protein>
<feature type="transmembrane region" description="Helical" evidence="6">
    <location>
        <begin position="362"/>
        <end position="385"/>
    </location>
</feature>
<feature type="transmembrane region" description="Helical" evidence="6">
    <location>
        <begin position="329"/>
        <end position="356"/>
    </location>
</feature>
<dbReference type="GO" id="GO:0051301">
    <property type="term" value="P:cell division"/>
    <property type="evidence" value="ECO:0007669"/>
    <property type="project" value="InterPro"/>
</dbReference>
<dbReference type="GO" id="GO:0005886">
    <property type="term" value="C:plasma membrane"/>
    <property type="evidence" value="ECO:0007669"/>
    <property type="project" value="TreeGrafter"/>
</dbReference>
<reference evidence="7" key="1">
    <citation type="journal article" date="2021" name="PeerJ">
        <title>Extensive microbial diversity within the chicken gut microbiome revealed by metagenomics and culture.</title>
        <authorList>
            <person name="Gilroy R."/>
            <person name="Ravi A."/>
            <person name="Getino M."/>
            <person name="Pursley I."/>
            <person name="Horton D.L."/>
            <person name="Alikhan N.F."/>
            <person name="Baker D."/>
            <person name="Gharbi K."/>
            <person name="Hall N."/>
            <person name="Watson M."/>
            <person name="Adriaenssens E.M."/>
            <person name="Foster-Nyarko E."/>
            <person name="Jarju S."/>
            <person name="Secka A."/>
            <person name="Antonio M."/>
            <person name="Oren A."/>
            <person name="Chaudhuri R.R."/>
            <person name="La Ragione R."/>
            <person name="Hildebrand F."/>
            <person name="Pallen M.J."/>
        </authorList>
    </citation>
    <scope>NUCLEOTIDE SEQUENCE</scope>
    <source>
        <strain evidence="7">B5_2728</strain>
    </source>
</reference>
<gene>
    <name evidence="7" type="ORF">H9882_00875</name>
</gene>
<dbReference type="Pfam" id="PF01098">
    <property type="entry name" value="FTSW_RODA_SPOVE"/>
    <property type="match status" value="1"/>
</dbReference>
<reference evidence="7" key="2">
    <citation type="submission" date="2021-04" db="EMBL/GenBank/DDBJ databases">
        <authorList>
            <person name="Gilroy R."/>
        </authorList>
    </citation>
    <scope>NUCLEOTIDE SEQUENCE</scope>
    <source>
        <strain evidence="7">B5_2728</strain>
    </source>
</reference>
<feature type="transmembrane region" description="Helical" evidence="6">
    <location>
        <begin position="207"/>
        <end position="225"/>
    </location>
</feature>
<evidence type="ECO:0000256" key="4">
    <source>
        <dbReference type="ARBA" id="ARBA00022989"/>
    </source>
</evidence>
<keyword evidence="3" id="KW-0133">Cell shape</keyword>
<organism evidence="7 8">
    <name type="scientific">Candidatus Allofournierella pullistercoris</name>
    <dbReference type="NCBI Taxonomy" id="2838597"/>
    <lineage>
        <taxon>Bacteria</taxon>
        <taxon>Bacillati</taxon>
        <taxon>Bacillota</taxon>
        <taxon>Clostridia</taxon>
        <taxon>Eubacteriales</taxon>
        <taxon>Oscillospiraceae</taxon>
        <taxon>Allofournierella</taxon>
    </lineage>
</organism>
<dbReference type="GO" id="GO:0008360">
    <property type="term" value="P:regulation of cell shape"/>
    <property type="evidence" value="ECO:0007669"/>
    <property type="project" value="UniProtKB-KW"/>
</dbReference>
<feature type="transmembrane region" description="Helical" evidence="6">
    <location>
        <begin position="92"/>
        <end position="112"/>
    </location>
</feature>
<comment type="caution">
    <text evidence="7">The sequence shown here is derived from an EMBL/GenBank/DDBJ whole genome shotgun (WGS) entry which is preliminary data.</text>
</comment>
<keyword evidence="2 6" id="KW-0812">Transmembrane</keyword>
<feature type="transmembrane region" description="Helical" evidence="6">
    <location>
        <begin position="58"/>
        <end position="80"/>
    </location>
</feature>
<sequence>MKMIRRYFKATDWVYLLMCLCCSVLSVITLMSIGYGQGGLEVDSFTGEVVSLGEYRDAAMQAGVSLVGLIAAMVLSCVDYRSLAKMWPIHTVLTWGLVLLTLTHLTIGPVTLGYAPLNTDNYSWIRLGPLSLQPTELAKISFILTFSMHLDNVREQINRPAILARLLLHILIPVGIIHVQGDDGTAIVFGTIGCMMLFAAGLSWKYIMGAVALGGAGFAAILNFFPDKLKGYQVDRILALFNPDDPQWKNIMQQQKGGRVSIGAGQIFGRGFFNDNLSYVINAQDDFIFSYIAQCLGFVGCAVVLGLLFGVGIRTLVVGLRSEDRIGTYICVGVFAAIAWQIIINLGMNLMLLPVIGVTLPFISAGGSSALMMYLCVGLVTSVYMHNKKRLFSQ</sequence>
<evidence type="ECO:0000256" key="1">
    <source>
        <dbReference type="ARBA" id="ARBA00004141"/>
    </source>
</evidence>
<proteinExistence type="predicted"/>
<evidence type="ECO:0000313" key="8">
    <source>
        <dbReference type="Proteomes" id="UP000713596"/>
    </source>
</evidence>
<dbReference type="Proteomes" id="UP000713596">
    <property type="component" value="Unassembled WGS sequence"/>
</dbReference>
<accession>A0A948T1E1</accession>
<feature type="transmembrane region" description="Helical" evidence="6">
    <location>
        <begin position="12"/>
        <end position="38"/>
    </location>
</feature>
<keyword evidence="5 6" id="KW-0472">Membrane</keyword>
<dbReference type="PANTHER" id="PTHR30474">
    <property type="entry name" value="CELL CYCLE PROTEIN"/>
    <property type="match status" value="1"/>
</dbReference>
<dbReference type="GO" id="GO:0032153">
    <property type="term" value="C:cell division site"/>
    <property type="evidence" value="ECO:0007669"/>
    <property type="project" value="TreeGrafter"/>
</dbReference>
<evidence type="ECO:0000256" key="2">
    <source>
        <dbReference type="ARBA" id="ARBA00022692"/>
    </source>
</evidence>
<evidence type="ECO:0000256" key="3">
    <source>
        <dbReference type="ARBA" id="ARBA00022960"/>
    </source>
</evidence>
<dbReference type="InterPro" id="IPR001182">
    <property type="entry name" value="FtsW/RodA"/>
</dbReference>
<dbReference type="PANTHER" id="PTHR30474:SF1">
    <property type="entry name" value="PEPTIDOGLYCAN GLYCOSYLTRANSFERASE MRDB"/>
    <property type="match status" value="1"/>
</dbReference>
<feature type="transmembrane region" description="Helical" evidence="6">
    <location>
        <begin position="288"/>
        <end position="317"/>
    </location>
</feature>